<dbReference type="GeneID" id="27320752"/>
<evidence type="ECO:0000256" key="1">
    <source>
        <dbReference type="SAM" id="Coils"/>
    </source>
</evidence>
<feature type="region of interest" description="Disordered" evidence="2">
    <location>
        <begin position="1"/>
        <end position="51"/>
    </location>
</feature>
<feature type="coiled-coil region" evidence="1">
    <location>
        <begin position="146"/>
        <end position="180"/>
    </location>
</feature>
<dbReference type="HOGENOM" id="CLU_598562_0_0_1"/>
<evidence type="ECO:0000313" key="4">
    <source>
        <dbReference type="Proteomes" id="UP000054302"/>
    </source>
</evidence>
<proteinExistence type="predicted"/>
<dbReference type="Proteomes" id="UP000054302">
    <property type="component" value="Unassembled WGS sequence"/>
</dbReference>
<dbReference type="RefSeq" id="XP_016226804.1">
    <property type="nucleotide sequence ID" value="XM_016367286.1"/>
</dbReference>
<reference evidence="3 4" key="1">
    <citation type="submission" date="2015-01" db="EMBL/GenBank/DDBJ databases">
        <title>The Genome Sequence of Exophiala mesophila CBS40295.</title>
        <authorList>
            <consortium name="The Broad Institute Genomics Platform"/>
            <person name="Cuomo C."/>
            <person name="de Hoog S."/>
            <person name="Gorbushina A."/>
            <person name="Stielow B."/>
            <person name="Teixiera M."/>
            <person name="Abouelleil A."/>
            <person name="Chapman S.B."/>
            <person name="Priest M."/>
            <person name="Young S.K."/>
            <person name="Wortman J."/>
            <person name="Nusbaum C."/>
            <person name="Birren B."/>
        </authorList>
    </citation>
    <scope>NUCLEOTIDE SEQUENCE [LARGE SCALE GENOMIC DNA]</scope>
    <source>
        <strain evidence="3 4">CBS 40295</strain>
    </source>
</reference>
<keyword evidence="1" id="KW-0175">Coiled coil</keyword>
<feature type="compositionally biased region" description="Basic and acidic residues" evidence="2">
    <location>
        <begin position="1"/>
        <end position="17"/>
    </location>
</feature>
<dbReference type="EMBL" id="KN847521">
    <property type="protein sequence ID" value="KIV95230.1"/>
    <property type="molecule type" value="Genomic_DNA"/>
</dbReference>
<keyword evidence="4" id="KW-1185">Reference proteome</keyword>
<evidence type="ECO:0000313" key="3">
    <source>
        <dbReference type="EMBL" id="KIV95230.1"/>
    </source>
</evidence>
<protein>
    <submittedName>
        <fullName evidence="3">Uncharacterized protein</fullName>
    </submittedName>
</protein>
<accession>A0A0D1X0D9</accession>
<dbReference type="AlphaFoldDB" id="A0A0D1X0D9"/>
<dbReference type="VEuPathDB" id="FungiDB:PV10_02907"/>
<evidence type="ECO:0000256" key="2">
    <source>
        <dbReference type="SAM" id="MobiDB-lite"/>
    </source>
</evidence>
<name>A0A0D1X0D9_EXOME</name>
<gene>
    <name evidence="3" type="ORF">PV10_02907</name>
</gene>
<organism evidence="3 4">
    <name type="scientific">Exophiala mesophila</name>
    <name type="common">Black yeast-like fungus</name>
    <dbReference type="NCBI Taxonomy" id="212818"/>
    <lineage>
        <taxon>Eukaryota</taxon>
        <taxon>Fungi</taxon>
        <taxon>Dikarya</taxon>
        <taxon>Ascomycota</taxon>
        <taxon>Pezizomycotina</taxon>
        <taxon>Eurotiomycetes</taxon>
        <taxon>Chaetothyriomycetidae</taxon>
        <taxon>Chaetothyriales</taxon>
        <taxon>Herpotrichiellaceae</taxon>
        <taxon>Exophiala</taxon>
    </lineage>
</organism>
<feature type="compositionally biased region" description="Low complexity" evidence="2">
    <location>
        <begin position="18"/>
        <end position="31"/>
    </location>
</feature>
<sequence length="457" mass="53198">MSKRSRNDRSSEIDHPWPSKSPIKSAIKSPAELNLRTLSESEPSLGKPKSDRLPLITIGQVALFLHPVFRFPTFTSANIKTSDDPLLLANMIIPDSRSSYMDMNENDSMSTTIQFPPGILPDKVHQNPIEDALSGLETTPQLTSILTYLLDQSKEQERKFEEQERKFEEQERKFKEQERKTCQLERVVDNLQMAAPREDESHAIAASLRELLRHYNALNPDMRSDPRYEQLAESTRKLHEKVHRPSFRMLVFALRVSPNLQHHLTDDNLNWDQVSQIESTKVDNHLTQAWDTVFPFKFPDHHYFLNHPEFRSVFATTLNTYFNFKIAATRDLKDLPIMDEELTLFSETFIKPLSLRVRGVDAILIDVVARSKDDGYRYVELARVDKDMLASANSCWQAINQMAADRRRRFDQRGFKCDCHEPTCILIHPNYRTFPSEHSALTQWAIPDYLQYLWTYD</sequence>